<dbReference type="GO" id="GO:0005576">
    <property type="term" value="C:extracellular region"/>
    <property type="evidence" value="ECO:0007669"/>
    <property type="project" value="UniProtKB-SubCell"/>
</dbReference>
<keyword evidence="4 5" id="KW-0732">Signal</keyword>
<sequence length="59" mass="6718">MRCLPIFIILLLLIPSAASVAQPKTKDDVALASFYDNAKRALQRYWAKSLCCPEDRWCC</sequence>
<keyword evidence="3 5" id="KW-0800">Toxin</keyword>
<protein>
    <recommendedName>
        <fullName evidence="5">Conotoxin</fullName>
    </recommendedName>
</protein>
<organism evidence="6">
    <name type="scientific">Conus betulinus</name>
    <name type="common">Beech cone</name>
    <dbReference type="NCBI Taxonomy" id="89764"/>
    <lineage>
        <taxon>Eukaryota</taxon>
        <taxon>Metazoa</taxon>
        <taxon>Spiralia</taxon>
        <taxon>Lophotrochozoa</taxon>
        <taxon>Mollusca</taxon>
        <taxon>Gastropoda</taxon>
        <taxon>Caenogastropoda</taxon>
        <taxon>Neogastropoda</taxon>
        <taxon>Conoidea</taxon>
        <taxon>Conidae</taxon>
        <taxon>Conus</taxon>
        <taxon>Dendroconus</taxon>
    </lineage>
</organism>
<accession>A0A142C1C8</accession>
<evidence type="ECO:0000256" key="3">
    <source>
        <dbReference type="ARBA" id="ARBA00022656"/>
    </source>
</evidence>
<dbReference type="InterPro" id="IPR031565">
    <property type="entry name" value="T-conotoxin"/>
</dbReference>
<dbReference type="GO" id="GO:0090729">
    <property type="term" value="F:toxin activity"/>
    <property type="evidence" value="ECO:0007669"/>
    <property type="project" value="UniProtKB-UniRule"/>
</dbReference>
<keyword evidence="2 5" id="KW-0964">Secreted</keyword>
<feature type="signal peptide" evidence="5">
    <location>
        <begin position="1"/>
        <end position="19"/>
    </location>
</feature>
<dbReference type="AlphaFoldDB" id="A0A142C1C8"/>
<evidence type="ECO:0000256" key="2">
    <source>
        <dbReference type="ARBA" id="ARBA00022525"/>
    </source>
</evidence>
<evidence type="ECO:0000256" key="5">
    <source>
        <dbReference type="RuleBase" id="RU367125"/>
    </source>
</evidence>
<reference evidence="6" key="1">
    <citation type="submission" date="2015-12" db="EMBL/GenBank/DDBJ databases">
        <title>High throughput identification of novel conotoxins from the Chinese tubular cone snail Conus betulinus by multitranscriptome sequencing.</title>
        <authorList>
            <person name="Ruan Z."/>
            <person name="Peng C."/>
            <person name="Shi Q."/>
            <person name="Yao G."/>
            <person name="Gao B.-M."/>
        </authorList>
    </citation>
    <scope>NUCLEOTIDE SEQUENCE</scope>
</reference>
<proteinExistence type="evidence at transcript level"/>
<name>A0A142C1C8_CONBE</name>
<feature type="chain" id="PRO_5028506672" description="Conotoxin" evidence="5">
    <location>
        <begin position="20"/>
        <end position="59"/>
    </location>
</feature>
<evidence type="ECO:0000256" key="1">
    <source>
        <dbReference type="ARBA" id="ARBA00004613"/>
    </source>
</evidence>
<evidence type="ECO:0000256" key="4">
    <source>
        <dbReference type="ARBA" id="ARBA00022729"/>
    </source>
</evidence>
<dbReference type="EMBL" id="KU317669">
    <property type="protein sequence ID" value="AMP44629.1"/>
    <property type="molecule type" value="mRNA"/>
</dbReference>
<evidence type="ECO:0000313" key="6">
    <source>
        <dbReference type="EMBL" id="AMP44629.1"/>
    </source>
</evidence>
<comment type="subcellular location">
    <subcellularLocation>
        <location evidence="1 5">Secreted</location>
    </subcellularLocation>
</comment>
<dbReference type="Pfam" id="PF16981">
    <property type="entry name" value="Chi-conotoxin"/>
    <property type="match status" value="1"/>
</dbReference>
<comment type="similarity">
    <text evidence="5">Belongs to the conotoxin T superfamily.</text>
</comment>